<dbReference type="PANTHER" id="PTHR10993:SF7">
    <property type="entry name" value="LIPOYLTRANSFERASE 2, MITOCHONDRIAL-RELATED"/>
    <property type="match status" value="1"/>
</dbReference>
<protein>
    <recommendedName>
        <fullName evidence="3">lipoyl(octanoyl) transferase</fullName>
        <ecNumber evidence="3">2.3.1.181</ecNumber>
    </recommendedName>
</protein>
<evidence type="ECO:0000259" key="6">
    <source>
        <dbReference type="PROSITE" id="PS51733"/>
    </source>
</evidence>
<dbReference type="PROSITE" id="PS01313">
    <property type="entry name" value="LIPB"/>
    <property type="match status" value="1"/>
</dbReference>
<dbReference type="Proteomes" id="UP001457282">
    <property type="component" value="Unassembled WGS sequence"/>
</dbReference>
<organism evidence="7 8">
    <name type="scientific">Rubus argutus</name>
    <name type="common">Southern blackberry</name>
    <dbReference type="NCBI Taxonomy" id="59490"/>
    <lineage>
        <taxon>Eukaryota</taxon>
        <taxon>Viridiplantae</taxon>
        <taxon>Streptophyta</taxon>
        <taxon>Embryophyta</taxon>
        <taxon>Tracheophyta</taxon>
        <taxon>Spermatophyta</taxon>
        <taxon>Magnoliopsida</taxon>
        <taxon>eudicotyledons</taxon>
        <taxon>Gunneridae</taxon>
        <taxon>Pentapetalae</taxon>
        <taxon>rosids</taxon>
        <taxon>fabids</taxon>
        <taxon>Rosales</taxon>
        <taxon>Rosaceae</taxon>
        <taxon>Rosoideae</taxon>
        <taxon>Rosoideae incertae sedis</taxon>
        <taxon>Rubus</taxon>
    </lineage>
</organism>
<evidence type="ECO:0000256" key="5">
    <source>
        <dbReference type="ARBA" id="ARBA00023315"/>
    </source>
</evidence>
<accession>A0AAW1YA65</accession>
<dbReference type="InterPro" id="IPR000544">
    <property type="entry name" value="Octanoyltransferase"/>
</dbReference>
<name>A0AAW1YA65_RUBAR</name>
<sequence>MTHCVVASIPAHPICSHQPRPPRSLYRIIPSESDRISVVKSLQSSSATTHESRRECECECFNLYKELVPYRQAWSWQKKIVKQKKALIERDEDCPDSLFVLQHPPVYTMGTGSSEKFLNFDLKDAPFDVHRTERGGEVTYHGPGQIVMYPIMNLRNHQMDLHWYLRSLEEVIIRALSKTFSIKASRLEGLTGVWHGNQKLAAIGIRVSRWIAYHGLAVNVTTDLTPFRWIVPCGLQNYQVGSIRGLLGEFESVADSRRKQLPDPDDGQLLDIACKSLINEFSEVFQVRINYETISRLEFLEREPLSPLKEEAM</sequence>
<evidence type="ECO:0000256" key="1">
    <source>
        <dbReference type="ARBA" id="ARBA00004821"/>
    </source>
</evidence>
<comment type="similarity">
    <text evidence="2">Belongs to the LipB family.</text>
</comment>
<dbReference type="Gene3D" id="3.30.930.10">
    <property type="entry name" value="Bira Bifunctional Protein, Domain 2"/>
    <property type="match status" value="1"/>
</dbReference>
<gene>
    <name evidence="7" type="ORF">M0R45_011222</name>
</gene>
<dbReference type="GO" id="GO:0009249">
    <property type="term" value="P:protein lipoylation"/>
    <property type="evidence" value="ECO:0007669"/>
    <property type="project" value="InterPro"/>
</dbReference>
<comment type="caution">
    <text evidence="7">The sequence shown here is derived from an EMBL/GenBank/DDBJ whole genome shotgun (WGS) entry which is preliminary data.</text>
</comment>
<dbReference type="PANTHER" id="PTHR10993">
    <property type="entry name" value="OCTANOYLTRANSFERASE"/>
    <property type="match status" value="1"/>
</dbReference>
<reference evidence="7 8" key="1">
    <citation type="journal article" date="2023" name="G3 (Bethesda)">
        <title>A chromosome-length genome assembly and annotation of blackberry (Rubus argutus, cv. 'Hillquist').</title>
        <authorList>
            <person name="Bruna T."/>
            <person name="Aryal R."/>
            <person name="Dudchenko O."/>
            <person name="Sargent D.J."/>
            <person name="Mead D."/>
            <person name="Buti M."/>
            <person name="Cavallini A."/>
            <person name="Hytonen T."/>
            <person name="Andres J."/>
            <person name="Pham M."/>
            <person name="Weisz D."/>
            <person name="Mascagni F."/>
            <person name="Usai G."/>
            <person name="Natali L."/>
            <person name="Bassil N."/>
            <person name="Fernandez G.E."/>
            <person name="Lomsadze A."/>
            <person name="Armour M."/>
            <person name="Olukolu B."/>
            <person name="Poorten T."/>
            <person name="Britton C."/>
            <person name="Davik J."/>
            <person name="Ashrafi H."/>
            <person name="Aiden E.L."/>
            <person name="Borodovsky M."/>
            <person name="Worthington M."/>
        </authorList>
    </citation>
    <scope>NUCLEOTIDE SEQUENCE [LARGE SCALE GENOMIC DNA]</scope>
    <source>
        <strain evidence="7">PI 553951</strain>
    </source>
</reference>
<dbReference type="HAMAP" id="MF_00013">
    <property type="entry name" value="LipB"/>
    <property type="match status" value="1"/>
</dbReference>
<keyword evidence="8" id="KW-1185">Reference proteome</keyword>
<proteinExistence type="inferred from homology"/>
<feature type="domain" description="BPL/LPL catalytic" evidence="6">
    <location>
        <begin position="92"/>
        <end position="289"/>
    </location>
</feature>
<evidence type="ECO:0000256" key="3">
    <source>
        <dbReference type="ARBA" id="ARBA00012334"/>
    </source>
</evidence>
<keyword evidence="4" id="KW-0808">Transferase</keyword>
<dbReference type="SUPFAM" id="SSF55681">
    <property type="entry name" value="Class II aaRS and biotin synthetases"/>
    <property type="match status" value="1"/>
</dbReference>
<dbReference type="GO" id="GO:0033819">
    <property type="term" value="F:lipoyl(octanoyl) transferase activity"/>
    <property type="evidence" value="ECO:0007669"/>
    <property type="project" value="UniProtKB-EC"/>
</dbReference>
<keyword evidence="5" id="KW-0012">Acyltransferase</keyword>
<comment type="pathway">
    <text evidence="1">Protein modification; protein lipoylation via endogenous pathway; protein N(6)-(lipoyl)lysine from octanoyl-[acyl-carrier-protein]: step 1/2.</text>
</comment>
<evidence type="ECO:0000313" key="8">
    <source>
        <dbReference type="Proteomes" id="UP001457282"/>
    </source>
</evidence>
<dbReference type="EMBL" id="JBEDUW010000002">
    <property type="protein sequence ID" value="KAK9945723.1"/>
    <property type="molecule type" value="Genomic_DNA"/>
</dbReference>
<dbReference type="InterPro" id="IPR045864">
    <property type="entry name" value="aa-tRNA-synth_II/BPL/LPL"/>
</dbReference>
<dbReference type="PROSITE" id="PS51733">
    <property type="entry name" value="BPL_LPL_CATALYTIC"/>
    <property type="match status" value="1"/>
</dbReference>
<dbReference type="NCBIfam" id="TIGR00214">
    <property type="entry name" value="lipB"/>
    <property type="match status" value="1"/>
</dbReference>
<dbReference type="InterPro" id="IPR020605">
    <property type="entry name" value="Octanoyltransferase_CS"/>
</dbReference>
<evidence type="ECO:0000256" key="4">
    <source>
        <dbReference type="ARBA" id="ARBA00022679"/>
    </source>
</evidence>
<evidence type="ECO:0000256" key="2">
    <source>
        <dbReference type="ARBA" id="ARBA00007907"/>
    </source>
</evidence>
<dbReference type="InterPro" id="IPR004143">
    <property type="entry name" value="BPL_LPL_catalytic"/>
</dbReference>
<dbReference type="EC" id="2.3.1.181" evidence="3"/>
<dbReference type="Pfam" id="PF21948">
    <property type="entry name" value="LplA-B_cat"/>
    <property type="match status" value="1"/>
</dbReference>
<evidence type="ECO:0000313" key="7">
    <source>
        <dbReference type="EMBL" id="KAK9945723.1"/>
    </source>
</evidence>
<dbReference type="CDD" id="cd16444">
    <property type="entry name" value="LipB"/>
    <property type="match status" value="1"/>
</dbReference>
<dbReference type="AlphaFoldDB" id="A0AAW1YA65"/>